<organism evidence="1 2">
    <name type="scientific">Novosphingobium marinum</name>
    <dbReference type="NCBI Taxonomy" id="1514948"/>
    <lineage>
        <taxon>Bacteria</taxon>
        <taxon>Pseudomonadati</taxon>
        <taxon>Pseudomonadota</taxon>
        <taxon>Alphaproteobacteria</taxon>
        <taxon>Sphingomonadales</taxon>
        <taxon>Sphingomonadaceae</taxon>
        <taxon>Novosphingobium</taxon>
    </lineage>
</organism>
<accession>A0A7Y9XWI6</accession>
<gene>
    <name evidence="1" type="ORF">FHS75_000918</name>
</gene>
<dbReference type="RefSeq" id="WP_179406508.1">
    <property type="nucleotide sequence ID" value="NZ_BMGF01000001.1"/>
</dbReference>
<dbReference type="AlphaFoldDB" id="A0A7Y9XWI6"/>
<comment type="caution">
    <text evidence="1">The sequence shown here is derived from an EMBL/GenBank/DDBJ whole genome shotgun (WGS) entry which is preliminary data.</text>
</comment>
<dbReference type="Proteomes" id="UP000522081">
    <property type="component" value="Unassembled WGS sequence"/>
</dbReference>
<sequence>MAKRDNAYWAGRLEKDGLTDTLEKVRSGKITMYQARQQAGYLKRPSGSPAKALAYHWQRASADERRLFVLKHAKEVNRVVLEVFDILKAEKAKKDSK</sequence>
<reference evidence="1 2" key="1">
    <citation type="submission" date="2020-07" db="EMBL/GenBank/DDBJ databases">
        <title>Genomic Encyclopedia of Type Strains, Phase IV (KMG-IV): sequencing the most valuable type-strain genomes for metagenomic binning, comparative biology and taxonomic classification.</title>
        <authorList>
            <person name="Goeker M."/>
        </authorList>
    </citation>
    <scope>NUCLEOTIDE SEQUENCE [LARGE SCALE GENOMIC DNA]</scope>
    <source>
        <strain evidence="1 2">DSM 29043</strain>
    </source>
</reference>
<keyword evidence="2" id="KW-1185">Reference proteome</keyword>
<protein>
    <submittedName>
        <fullName evidence="1">Uncharacterized protein</fullName>
    </submittedName>
</protein>
<evidence type="ECO:0000313" key="1">
    <source>
        <dbReference type="EMBL" id="NYH94613.1"/>
    </source>
</evidence>
<evidence type="ECO:0000313" key="2">
    <source>
        <dbReference type="Proteomes" id="UP000522081"/>
    </source>
</evidence>
<dbReference type="EMBL" id="JACBZF010000001">
    <property type="protein sequence ID" value="NYH94613.1"/>
    <property type="molecule type" value="Genomic_DNA"/>
</dbReference>
<name>A0A7Y9XWI6_9SPHN</name>
<proteinExistence type="predicted"/>